<proteinExistence type="predicted"/>
<sequence length="130" mass="14113">MGVAPRIPGGGGKFKKAFENLADAEKVLLWTNNNHTSEWGSGTADTGTQLYAAYCIAVKAYTSVSPQYVMKNIVVRDARCCVTANDRSINRMVTFDGANITIGTPFSGDTSHWESTIPYQIFGIKGTEIK</sequence>
<accession>A0A8S5MYI2</accession>
<organism evidence="1">
    <name type="scientific">Myoviridae sp. ctNDZ29</name>
    <dbReference type="NCBI Taxonomy" id="2826643"/>
    <lineage>
        <taxon>Viruses</taxon>
        <taxon>Duplodnaviria</taxon>
        <taxon>Heunggongvirae</taxon>
        <taxon>Uroviricota</taxon>
        <taxon>Caudoviricetes</taxon>
    </lineage>
</organism>
<dbReference type="EMBL" id="BK015020">
    <property type="protein sequence ID" value="DAD87385.1"/>
    <property type="molecule type" value="Genomic_DNA"/>
</dbReference>
<protein>
    <submittedName>
        <fullName evidence="1">Uncharacterized protein</fullName>
    </submittedName>
</protein>
<evidence type="ECO:0000313" key="1">
    <source>
        <dbReference type="EMBL" id="DAD87385.1"/>
    </source>
</evidence>
<reference evidence="1" key="1">
    <citation type="journal article" date="2021" name="Proc. Natl. Acad. Sci. U.S.A.">
        <title>A Catalog of Tens of Thousands of Viruses from Human Metagenomes Reveals Hidden Associations with Chronic Diseases.</title>
        <authorList>
            <person name="Tisza M.J."/>
            <person name="Buck C.B."/>
        </authorList>
    </citation>
    <scope>NUCLEOTIDE SEQUENCE</scope>
    <source>
        <strain evidence="1">CtNDZ29</strain>
    </source>
</reference>
<name>A0A8S5MYI2_9CAUD</name>